<feature type="region of interest" description="Disordered" evidence="6">
    <location>
        <begin position="389"/>
        <end position="410"/>
    </location>
</feature>
<gene>
    <name evidence="9" type="ORF">SAMN05421663_102368</name>
</gene>
<evidence type="ECO:0000256" key="7">
    <source>
        <dbReference type="SAM" id="Phobius"/>
    </source>
</evidence>
<organism evidence="9 10">
    <name type="scientific">Terribacillus halophilus</name>
    <dbReference type="NCBI Taxonomy" id="361279"/>
    <lineage>
        <taxon>Bacteria</taxon>
        <taxon>Bacillati</taxon>
        <taxon>Bacillota</taxon>
        <taxon>Bacilli</taxon>
        <taxon>Bacillales</taxon>
        <taxon>Bacillaceae</taxon>
        <taxon>Terribacillus</taxon>
    </lineage>
</organism>
<keyword evidence="10" id="KW-1185">Reference proteome</keyword>
<dbReference type="PROSITE" id="PS50850">
    <property type="entry name" value="MFS"/>
    <property type="match status" value="1"/>
</dbReference>
<evidence type="ECO:0000256" key="4">
    <source>
        <dbReference type="ARBA" id="ARBA00022989"/>
    </source>
</evidence>
<keyword evidence="2" id="KW-0813">Transport</keyword>
<evidence type="ECO:0000256" key="3">
    <source>
        <dbReference type="ARBA" id="ARBA00022692"/>
    </source>
</evidence>
<comment type="subcellular location">
    <subcellularLocation>
        <location evidence="1">Cell membrane</location>
        <topology evidence="1">Multi-pass membrane protein</topology>
    </subcellularLocation>
</comment>
<dbReference type="Proteomes" id="UP000198666">
    <property type="component" value="Unassembled WGS sequence"/>
</dbReference>
<feature type="transmembrane region" description="Helical" evidence="7">
    <location>
        <begin position="212"/>
        <end position="233"/>
    </location>
</feature>
<evidence type="ECO:0000256" key="1">
    <source>
        <dbReference type="ARBA" id="ARBA00004651"/>
    </source>
</evidence>
<dbReference type="FunFam" id="1.20.1250.20:FF:000166">
    <property type="entry name" value="Inner membrane protein YhjX"/>
    <property type="match status" value="1"/>
</dbReference>
<evidence type="ECO:0000313" key="10">
    <source>
        <dbReference type="Proteomes" id="UP000198666"/>
    </source>
</evidence>
<dbReference type="RefSeq" id="WP_093726188.1">
    <property type="nucleotide sequence ID" value="NZ_FMZB01000002.1"/>
</dbReference>
<name>A0A1G6LFH4_9BACI</name>
<dbReference type="InterPro" id="IPR036259">
    <property type="entry name" value="MFS_trans_sf"/>
</dbReference>
<dbReference type="EMBL" id="FMZB01000002">
    <property type="protein sequence ID" value="SDC41990.1"/>
    <property type="molecule type" value="Genomic_DNA"/>
</dbReference>
<protein>
    <submittedName>
        <fullName evidence="9">MFS transporter, OFA family, oxalate/formate antiporter</fullName>
    </submittedName>
</protein>
<dbReference type="Pfam" id="PF07690">
    <property type="entry name" value="MFS_1"/>
    <property type="match status" value="1"/>
</dbReference>
<dbReference type="STRING" id="361279.SAMN05421663_102368"/>
<evidence type="ECO:0000313" key="9">
    <source>
        <dbReference type="EMBL" id="SDC41990.1"/>
    </source>
</evidence>
<feature type="domain" description="Major facilitator superfamily (MFS) profile" evidence="8">
    <location>
        <begin position="6"/>
        <end position="388"/>
    </location>
</feature>
<reference evidence="10" key="1">
    <citation type="submission" date="2016-10" db="EMBL/GenBank/DDBJ databases">
        <authorList>
            <person name="Varghese N."/>
            <person name="Submissions S."/>
        </authorList>
    </citation>
    <scope>NUCLEOTIDE SEQUENCE [LARGE SCALE GENOMIC DNA]</scope>
    <source>
        <strain evidence="10">DSM 21620</strain>
    </source>
</reference>
<dbReference type="OrthoDB" id="9793415at2"/>
<proteinExistence type="predicted"/>
<dbReference type="FunFam" id="1.20.1250.20:FF:000194">
    <property type="entry name" value="Inner membrane protein yhjX"/>
    <property type="match status" value="1"/>
</dbReference>
<feature type="transmembrane region" description="Helical" evidence="7">
    <location>
        <begin position="40"/>
        <end position="63"/>
    </location>
</feature>
<dbReference type="GO" id="GO:0005886">
    <property type="term" value="C:plasma membrane"/>
    <property type="evidence" value="ECO:0007669"/>
    <property type="project" value="UniProtKB-SubCell"/>
</dbReference>
<dbReference type="InterPro" id="IPR020846">
    <property type="entry name" value="MFS_dom"/>
</dbReference>
<feature type="transmembrane region" description="Helical" evidence="7">
    <location>
        <begin position="276"/>
        <end position="296"/>
    </location>
</feature>
<feature type="transmembrane region" description="Helical" evidence="7">
    <location>
        <begin position="163"/>
        <end position="183"/>
    </location>
</feature>
<dbReference type="GO" id="GO:0022857">
    <property type="term" value="F:transmembrane transporter activity"/>
    <property type="evidence" value="ECO:0007669"/>
    <property type="project" value="InterPro"/>
</dbReference>
<sequence length="410" mass="43409">MKTETNRWLIVLGTIITQIGLGTIYTWSLFNQPLADAYGWSASSVAITFSITSFALAVSTLFGGKLQDKLGIKKLVILAGILLGTGLILSSFAASLWLIYLLAGVVVGFANGIAYITTLSNVIKWFPEKKGLISGISVGAFGTGSFVFKYINQTLLSSLGVQGTFLIWGIAALILISGGAFFLKDAILPQETKIGAVNKNYTIKEMLHTKQAYILFVIFLTACMSGLYLIGIVKDAGMELAGLSAATAANAVAVVAICNTTGRVVLGALSDKVERLYLVAAGLLVTAGAVAVLSMVELSTTLFFVCVAAVAFFFGGNITVFPTIIADYFGLKNQSKNYGVIYQGFGIGALGGSFLASLLGGFQPTFIAIGVLCIISFLLAVTVRSPQQPAAAKEDRERRRHARPIPSQQH</sequence>
<feature type="transmembrane region" description="Helical" evidence="7">
    <location>
        <begin position="302"/>
        <end position="326"/>
    </location>
</feature>
<evidence type="ECO:0000256" key="5">
    <source>
        <dbReference type="ARBA" id="ARBA00023136"/>
    </source>
</evidence>
<dbReference type="Gene3D" id="1.20.1250.20">
    <property type="entry name" value="MFS general substrate transporter like domains"/>
    <property type="match status" value="2"/>
</dbReference>
<feature type="transmembrane region" description="Helical" evidence="7">
    <location>
        <begin position="75"/>
        <end position="93"/>
    </location>
</feature>
<dbReference type="SUPFAM" id="SSF103473">
    <property type="entry name" value="MFS general substrate transporter"/>
    <property type="match status" value="1"/>
</dbReference>
<evidence type="ECO:0000259" key="8">
    <source>
        <dbReference type="PROSITE" id="PS50850"/>
    </source>
</evidence>
<feature type="transmembrane region" description="Helical" evidence="7">
    <location>
        <begin position="131"/>
        <end position="151"/>
    </location>
</feature>
<dbReference type="AlphaFoldDB" id="A0A1G6LFH4"/>
<evidence type="ECO:0000256" key="6">
    <source>
        <dbReference type="SAM" id="MobiDB-lite"/>
    </source>
</evidence>
<feature type="transmembrane region" description="Helical" evidence="7">
    <location>
        <begin position="7"/>
        <end position="28"/>
    </location>
</feature>
<feature type="transmembrane region" description="Helical" evidence="7">
    <location>
        <begin position="99"/>
        <end position="119"/>
    </location>
</feature>
<keyword evidence="4 7" id="KW-1133">Transmembrane helix</keyword>
<feature type="transmembrane region" description="Helical" evidence="7">
    <location>
        <begin position="245"/>
        <end position="269"/>
    </location>
</feature>
<keyword evidence="5 7" id="KW-0472">Membrane</keyword>
<dbReference type="InterPro" id="IPR011701">
    <property type="entry name" value="MFS"/>
</dbReference>
<feature type="transmembrane region" description="Helical" evidence="7">
    <location>
        <begin position="338"/>
        <end position="359"/>
    </location>
</feature>
<dbReference type="PANTHER" id="PTHR11360">
    <property type="entry name" value="MONOCARBOXYLATE TRANSPORTER"/>
    <property type="match status" value="1"/>
</dbReference>
<dbReference type="CDD" id="cd17353">
    <property type="entry name" value="MFS_OFA_like"/>
    <property type="match status" value="1"/>
</dbReference>
<accession>A0A1G6LFH4</accession>
<dbReference type="PANTHER" id="PTHR11360:SF317">
    <property type="entry name" value="MAJOR FACILITATOR SUPERFAMILY (MFS) PROFILE DOMAIN-CONTAINING PROTEIN-RELATED"/>
    <property type="match status" value="1"/>
</dbReference>
<evidence type="ECO:0000256" key="2">
    <source>
        <dbReference type="ARBA" id="ARBA00022448"/>
    </source>
</evidence>
<dbReference type="InterPro" id="IPR050327">
    <property type="entry name" value="Proton-linked_MCT"/>
</dbReference>
<keyword evidence="3 7" id="KW-0812">Transmembrane</keyword>
<feature type="transmembrane region" description="Helical" evidence="7">
    <location>
        <begin position="365"/>
        <end position="383"/>
    </location>
</feature>